<feature type="signal peptide" evidence="1">
    <location>
        <begin position="1"/>
        <end position="18"/>
    </location>
</feature>
<accession>A0A5J5F422</accession>
<reference evidence="2 3" key="1">
    <citation type="submission" date="2019-09" db="EMBL/GenBank/DDBJ databases">
        <title>Draft genome of the ectomycorrhizal ascomycete Sphaerosporella brunnea.</title>
        <authorList>
            <consortium name="DOE Joint Genome Institute"/>
            <person name="Benucci G.M."/>
            <person name="Marozzi G."/>
            <person name="Antonielli L."/>
            <person name="Sanchez S."/>
            <person name="Marco P."/>
            <person name="Wang X."/>
            <person name="Falini L.B."/>
            <person name="Barry K."/>
            <person name="Haridas S."/>
            <person name="Lipzen A."/>
            <person name="Labutti K."/>
            <person name="Grigoriev I.V."/>
            <person name="Murat C."/>
            <person name="Martin F."/>
            <person name="Albertini E."/>
            <person name="Donnini D."/>
            <person name="Bonito G."/>
        </authorList>
    </citation>
    <scope>NUCLEOTIDE SEQUENCE [LARGE SCALE GENOMIC DNA]</scope>
    <source>
        <strain evidence="2 3">Sb_GMNB300</strain>
    </source>
</reference>
<proteinExistence type="predicted"/>
<evidence type="ECO:0000313" key="2">
    <source>
        <dbReference type="EMBL" id="KAA8911050.1"/>
    </source>
</evidence>
<dbReference type="InParanoid" id="A0A5J5F422"/>
<keyword evidence="3" id="KW-1185">Reference proteome</keyword>
<feature type="chain" id="PRO_5023926675" description="Fungal N-terminal domain-containing protein" evidence="1">
    <location>
        <begin position="19"/>
        <end position="75"/>
    </location>
</feature>
<sequence length="75" mass="8152">MSLHLNILALLVPLSSVAELFEAGLVGQVHRLSVFDHQLQLVQLVMQAVDSAVSVFKRSPELSDLSAKVLDLRAS</sequence>
<evidence type="ECO:0000256" key="1">
    <source>
        <dbReference type="SAM" id="SignalP"/>
    </source>
</evidence>
<comment type="caution">
    <text evidence="2">The sequence shown here is derived from an EMBL/GenBank/DDBJ whole genome shotgun (WGS) entry which is preliminary data.</text>
</comment>
<gene>
    <name evidence="2" type="ORF">FN846DRAFT_937152</name>
</gene>
<evidence type="ECO:0000313" key="3">
    <source>
        <dbReference type="Proteomes" id="UP000326924"/>
    </source>
</evidence>
<protein>
    <recommendedName>
        <fullName evidence="4">Fungal N-terminal domain-containing protein</fullName>
    </recommendedName>
</protein>
<dbReference type="EMBL" id="VXIS01000040">
    <property type="protein sequence ID" value="KAA8911050.1"/>
    <property type="molecule type" value="Genomic_DNA"/>
</dbReference>
<name>A0A5J5F422_9PEZI</name>
<organism evidence="2 3">
    <name type="scientific">Sphaerosporella brunnea</name>
    <dbReference type="NCBI Taxonomy" id="1250544"/>
    <lineage>
        <taxon>Eukaryota</taxon>
        <taxon>Fungi</taxon>
        <taxon>Dikarya</taxon>
        <taxon>Ascomycota</taxon>
        <taxon>Pezizomycotina</taxon>
        <taxon>Pezizomycetes</taxon>
        <taxon>Pezizales</taxon>
        <taxon>Pyronemataceae</taxon>
        <taxon>Sphaerosporella</taxon>
    </lineage>
</organism>
<keyword evidence="1" id="KW-0732">Signal</keyword>
<dbReference type="Proteomes" id="UP000326924">
    <property type="component" value="Unassembled WGS sequence"/>
</dbReference>
<dbReference type="AlphaFoldDB" id="A0A5J5F422"/>
<evidence type="ECO:0008006" key="4">
    <source>
        <dbReference type="Google" id="ProtNLM"/>
    </source>
</evidence>